<dbReference type="SMART" id="SM00448">
    <property type="entry name" value="REC"/>
    <property type="match status" value="1"/>
</dbReference>
<accession>A0A1L5PY68</accession>
<reference evidence="4 5" key="1">
    <citation type="submission" date="2016-12" db="EMBL/GenBank/DDBJ databases">
        <title>Draft Genome Sequence of Mercury Resistant Pseudomonas DRA525.</title>
        <authorList>
            <person name="Drace K.M."/>
        </authorList>
    </citation>
    <scope>NUCLEOTIDE SEQUENCE [LARGE SCALE GENOMIC DNA]</scope>
    <source>
        <strain evidence="4 5">DRA525</strain>
    </source>
</reference>
<gene>
    <name evidence="4" type="ORF">BL240_28220</name>
</gene>
<dbReference type="EMBL" id="CP018743">
    <property type="protein sequence ID" value="APO85124.1"/>
    <property type="molecule type" value="Genomic_DNA"/>
</dbReference>
<dbReference type="PROSITE" id="PS50110">
    <property type="entry name" value="RESPONSE_REGULATORY"/>
    <property type="match status" value="1"/>
</dbReference>
<dbReference type="Proteomes" id="UP000185146">
    <property type="component" value="Chromosome"/>
</dbReference>
<dbReference type="Gene3D" id="3.40.50.2300">
    <property type="match status" value="1"/>
</dbReference>
<proteinExistence type="predicted"/>
<sequence length="129" mass="14152">MQQSIMQNKAVIAVVDDDESLRTALEGLLRATGYLPRTYDGARVFLDSDGPTLADCLISDIQMPGMCGIEFYKELRARGVNTPVIFITAYPGERPRTTADMPGVIACLPKPFEAEQLLDCIESALRLSL</sequence>
<evidence type="ECO:0000313" key="4">
    <source>
        <dbReference type="EMBL" id="APO85124.1"/>
    </source>
</evidence>
<evidence type="ECO:0000256" key="1">
    <source>
        <dbReference type="ARBA" id="ARBA00022553"/>
    </source>
</evidence>
<evidence type="ECO:0000259" key="3">
    <source>
        <dbReference type="PROSITE" id="PS50110"/>
    </source>
</evidence>
<dbReference type="InterPro" id="IPR011006">
    <property type="entry name" value="CheY-like_superfamily"/>
</dbReference>
<evidence type="ECO:0000313" key="5">
    <source>
        <dbReference type="Proteomes" id="UP000185146"/>
    </source>
</evidence>
<dbReference type="PANTHER" id="PTHR44591">
    <property type="entry name" value="STRESS RESPONSE REGULATOR PROTEIN 1"/>
    <property type="match status" value="1"/>
</dbReference>
<dbReference type="GO" id="GO:0000160">
    <property type="term" value="P:phosphorelay signal transduction system"/>
    <property type="evidence" value="ECO:0007669"/>
    <property type="project" value="InterPro"/>
</dbReference>
<organism evidence="4 5">
    <name type="scientific">Pseudomonas putida</name>
    <name type="common">Arthrobacter siderocapsulatus</name>
    <dbReference type="NCBI Taxonomy" id="303"/>
    <lineage>
        <taxon>Bacteria</taxon>
        <taxon>Pseudomonadati</taxon>
        <taxon>Pseudomonadota</taxon>
        <taxon>Gammaproteobacteria</taxon>
        <taxon>Pseudomonadales</taxon>
        <taxon>Pseudomonadaceae</taxon>
        <taxon>Pseudomonas</taxon>
    </lineage>
</organism>
<dbReference type="PANTHER" id="PTHR44591:SF25">
    <property type="entry name" value="CHEMOTAXIS TWO-COMPONENT RESPONSE REGULATOR"/>
    <property type="match status" value="1"/>
</dbReference>
<feature type="modified residue" description="4-aspartylphosphate" evidence="2">
    <location>
        <position position="60"/>
    </location>
</feature>
<dbReference type="AlphaFoldDB" id="A0A1L5PY68"/>
<name>A0A1L5PY68_PSEPU</name>
<dbReference type="Pfam" id="PF00072">
    <property type="entry name" value="Response_reg"/>
    <property type="match status" value="1"/>
</dbReference>
<dbReference type="RefSeq" id="WP_075046808.1">
    <property type="nucleotide sequence ID" value="NZ_CP018743.1"/>
</dbReference>
<dbReference type="InterPro" id="IPR001789">
    <property type="entry name" value="Sig_transdc_resp-reg_receiver"/>
</dbReference>
<keyword evidence="1 2" id="KW-0597">Phosphoprotein</keyword>
<protein>
    <submittedName>
        <fullName evidence="4">Two-component system response regulator</fullName>
    </submittedName>
</protein>
<dbReference type="InterPro" id="IPR050595">
    <property type="entry name" value="Bact_response_regulator"/>
</dbReference>
<dbReference type="SUPFAM" id="SSF52172">
    <property type="entry name" value="CheY-like"/>
    <property type="match status" value="1"/>
</dbReference>
<evidence type="ECO:0000256" key="2">
    <source>
        <dbReference type="PROSITE-ProRule" id="PRU00169"/>
    </source>
</evidence>
<feature type="domain" description="Response regulatory" evidence="3">
    <location>
        <begin position="11"/>
        <end position="125"/>
    </location>
</feature>